<dbReference type="HOGENOM" id="CLU_1603731_0_0_1"/>
<organism>
    <name type="scientific">Serpula lacrymans var. lacrymans (strain S7.9)</name>
    <name type="common">Dry rot fungus</name>
    <dbReference type="NCBI Taxonomy" id="578457"/>
    <lineage>
        <taxon>Eukaryota</taxon>
        <taxon>Fungi</taxon>
        <taxon>Dikarya</taxon>
        <taxon>Basidiomycota</taxon>
        <taxon>Agaricomycotina</taxon>
        <taxon>Agaricomycetes</taxon>
        <taxon>Agaricomycetidae</taxon>
        <taxon>Boletales</taxon>
        <taxon>Coniophorineae</taxon>
        <taxon>Serpulaceae</taxon>
        <taxon>Serpula</taxon>
    </lineage>
</organism>
<evidence type="ECO:0000313" key="2">
    <source>
        <dbReference type="EMBL" id="EGO19507.1"/>
    </source>
</evidence>
<dbReference type="AlphaFoldDB" id="F8PB67"/>
<feature type="compositionally biased region" description="Basic and acidic residues" evidence="1">
    <location>
        <begin position="16"/>
        <end position="38"/>
    </location>
</feature>
<feature type="region of interest" description="Disordered" evidence="1">
    <location>
        <begin position="1"/>
        <end position="85"/>
    </location>
</feature>
<accession>F8PB67</accession>
<dbReference type="Proteomes" id="UP000008064">
    <property type="component" value="Unassembled WGS sequence"/>
</dbReference>
<dbReference type="RefSeq" id="XP_007323640.1">
    <property type="nucleotide sequence ID" value="XM_007323578.1"/>
</dbReference>
<reference evidence="2" key="1">
    <citation type="submission" date="2011-04" db="EMBL/GenBank/DDBJ databases">
        <title>Evolution of plant cell wall degrading machinery underlies the functional diversity of forest fungi.</title>
        <authorList>
            <consortium name="US DOE Joint Genome Institute (JGI-PGF)"/>
            <person name="Eastwood D.C."/>
            <person name="Floudas D."/>
            <person name="Binder M."/>
            <person name="Majcherczyk A."/>
            <person name="Schneider P."/>
            <person name="Aerts A."/>
            <person name="Asiegbu F.O."/>
            <person name="Baker S.E."/>
            <person name="Barry K."/>
            <person name="Bendiksby M."/>
            <person name="Blumentritt M."/>
            <person name="Coutinho P.M."/>
            <person name="Cullen D."/>
            <person name="Cullen D."/>
            <person name="Gathman A."/>
            <person name="Goodell B."/>
            <person name="Henrissat B."/>
            <person name="Ihrmark K."/>
            <person name="Kauserud H."/>
            <person name="Kohler A."/>
            <person name="LaButti K."/>
            <person name="Lapidus A."/>
            <person name="Lavin J.L."/>
            <person name="Lee Y.-H."/>
            <person name="Lindquist E."/>
            <person name="Lilly W."/>
            <person name="Lucas S."/>
            <person name="Morin E."/>
            <person name="Murat C."/>
            <person name="Oguiza J.A."/>
            <person name="Park J."/>
            <person name="Pisabarro A.G."/>
            <person name="Riley R."/>
            <person name="Rosling A."/>
            <person name="Salamov A."/>
            <person name="Schmidt O."/>
            <person name="Schmutz J."/>
            <person name="Skrede I."/>
            <person name="Stenlid J."/>
            <person name="Wiebenga A."/>
            <person name="Xie X."/>
            <person name="Kues U."/>
            <person name="Hibbett D.S."/>
            <person name="Hoffmeister D."/>
            <person name="Hogberg N."/>
            <person name="Martin F."/>
            <person name="Grigoriev I.V."/>
            <person name="Watkinson S.C."/>
        </authorList>
    </citation>
    <scope>NUCLEOTIDE SEQUENCE</scope>
    <source>
        <strain evidence="2">S7.9</strain>
    </source>
</reference>
<dbReference type="EMBL" id="GL945443">
    <property type="protein sequence ID" value="EGO19507.1"/>
    <property type="molecule type" value="Genomic_DNA"/>
</dbReference>
<name>F8PB67_SERL9</name>
<feature type="compositionally biased region" description="Basic and acidic residues" evidence="1">
    <location>
        <begin position="70"/>
        <end position="81"/>
    </location>
</feature>
<dbReference type="GeneID" id="18815827"/>
<evidence type="ECO:0000256" key="1">
    <source>
        <dbReference type="SAM" id="MobiDB-lite"/>
    </source>
</evidence>
<dbReference type="KEGG" id="sla:SERLADRAFT_442982"/>
<proteinExistence type="predicted"/>
<protein>
    <submittedName>
        <fullName evidence="2">Uncharacterized protein</fullName>
    </submittedName>
</protein>
<sequence>MTAVSMKAKRRREKGGKKDDFVRGEKECHHVPERDKLAQHQQENTCQRSQKKRSRWATPDQGRGAQAGGQRDRVRDLEGARQEANPKPLLNSSLALSTQRMMAVASISLALKLLAAILNDPCVALSALMLMGHASASSQLSNSTCARRSALDLDMSIVADEERQQS</sequence>
<feature type="compositionally biased region" description="Polar residues" evidence="1">
    <location>
        <begin position="39"/>
        <end position="48"/>
    </location>
</feature>
<gene>
    <name evidence="2" type="ORF">SERLADRAFT_442982</name>
</gene>